<keyword evidence="5" id="KW-1185">Reference proteome</keyword>
<proteinExistence type="predicted"/>
<protein>
    <recommendedName>
        <fullName evidence="3">DUF6535 domain-containing protein</fullName>
    </recommendedName>
</protein>
<dbReference type="AlphaFoldDB" id="A0A550CGM4"/>
<keyword evidence="2" id="KW-0472">Membrane</keyword>
<evidence type="ECO:0000259" key="3">
    <source>
        <dbReference type="Pfam" id="PF20153"/>
    </source>
</evidence>
<evidence type="ECO:0000313" key="5">
    <source>
        <dbReference type="Proteomes" id="UP000320762"/>
    </source>
</evidence>
<organism evidence="4 5">
    <name type="scientific">Schizophyllum amplum</name>
    <dbReference type="NCBI Taxonomy" id="97359"/>
    <lineage>
        <taxon>Eukaryota</taxon>
        <taxon>Fungi</taxon>
        <taxon>Dikarya</taxon>
        <taxon>Basidiomycota</taxon>
        <taxon>Agaricomycotina</taxon>
        <taxon>Agaricomycetes</taxon>
        <taxon>Agaricomycetidae</taxon>
        <taxon>Agaricales</taxon>
        <taxon>Schizophyllaceae</taxon>
        <taxon>Schizophyllum</taxon>
    </lineage>
</organism>
<feature type="compositionally biased region" description="Polar residues" evidence="1">
    <location>
        <begin position="9"/>
        <end position="18"/>
    </location>
</feature>
<dbReference type="OrthoDB" id="3219854at2759"/>
<name>A0A550CGM4_9AGAR</name>
<gene>
    <name evidence="4" type="ORF">BD626DRAFT_263408</name>
</gene>
<evidence type="ECO:0000313" key="4">
    <source>
        <dbReference type="EMBL" id="TRM63955.1"/>
    </source>
</evidence>
<evidence type="ECO:0000256" key="2">
    <source>
        <dbReference type="SAM" id="Phobius"/>
    </source>
</evidence>
<feature type="transmembrane region" description="Helical" evidence="2">
    <location>
        <begin position="137"/>
        <end position="154"/>
    </location>
</feature>
<dbReference type="EMBL" id="VDMD01000008">
    <property type="protein sequence ID" value="TRM63955.1"/>
    <property type="molecule type" value="Genomic_DNA"/>
</dbReference>
<feature type="region of interest" description="Disordered" evidence="1">
    <location>
        <begin position="1"/>
        <end position="38"/>
    </location>
</feature>
<comment type="caution">
    <text evidence="4">The sequence shown here is derived from an EMBL/GenBank/DDBJ whole genome shotgun (WGS) entry which is preliminary data.</text>
</comment>
<feature type="transmembrane region" description="Helical" evidence="2">
    <location>
        <begin position="100"/>
        <end position="117"/>
    </location>
</feature>
<keyword evidence="2" id="KW-1133">Transmembrane helix</keyword>
<keyword evidence="2" id="KW-0812">Transmembrane</keyword>
<dbReference type="Pfam" id="PF20153">
    <property type="entry name" value="DUF6535"/>
    <property type="match status" value="1"/>
</dbReference>
<feature type="transmembrane region" description="Helical" evidence="2">
    <location>
        <begin position="230"/>
        <end position="252"/>
    </location>
</feature>
<sequence>MGRTDDTDQLYSARTRPSTAAVRLGPDPSNTADTVGLIRSPQPGAYEFADRGHPEDRFGAFPDPVEGDDVDMTAVWAAYVQEASAFDQERFTRWSQRLDVQLLFNGLYVAVTVPLLTETSNLLKVDEPTRAAYVTNTALAVGTILSVTSATLCLHCKHWLEGYKAEGLFRGATERAESIQQASRLRQYRHEGLQKFLLPYILDAIPLLIYYSLVCFAVGLVGFLWGLARFIAFIVLGLCLVVLLMHFTTTIVQCFNPQAPYRTPLASFLYRVRHRMSAPKGQSRPRSLEEREMQDIRAKEAELDSKAVQWLKRNGRWAHTRQMGAAAEARFASSEKLGYEGDILSGSTCV</sequence>
<dbReference type="InterPro" id="IPR045338">
    <property type="entry name" value="DUF6535"/>
</dbReference>
<feature type="domain" description="DUF6535" evidence="3">
    <location>
        <begin position="127"/>
        <end position="225"/>
    </location>
</feature>
<feature type="transmembrane region" description="Helical" evidence="2">
    <location>
        <begin position="196"/>
        <end position="224"/>
    </location>
</feature>
<dbReference type="Proteomes" id="UP000320762">
    <property type="component" value="Unassembled WGS sequence"/>
</dbReference>
<reference evidence="4 5" key="1">
    <citation type="journal article" date="2019" name="New Phytol.">
        <title>Comparative genomics reveals unique wood-decay strategies and fruiting body development in the Schizophyllaceae.</title>
        <authorList>
            <person name="Almasi E."/>
            <person name="Sahu N."/>
            <person name="Krizsan K."/>
            <person name="Balint B."/>
            <person name="Kovacs G.M."/>
            <person name="Kiss B."/>
            <person name="Cseklye J."/>
            <person name="Drula E."/>
            <person name="Henrissat B."/>
            <person name="Nagy I."/>
            <person name="Chovatia M."/>
            <person name="Adam C."/>
            <person name="LaButti K."/>
            <person name="Lipzen A."/>
            <person name="Riley R."/>
            <person name="Grigoriev I.V."/>
            <person name="Nagy L.G."/>
        </authorList>
    </citation>
    <scope>NUCLEOTIDE SEQUENCE [LARGE SCALE GENOMIC DNA]</scope>
    <source>
        <strain evidence="4 5">NL-1724</strain>
    </source>
</reference>
<accession>A0A550CGM4</accession>
<evidence type="ECO:0000256" key="1">
    <source>
        <dbReference type="SAM" id="MobiDB-lite"/>
    </source>
</evidence>